<evidence type="ECO:0000313" key="1">
    <source>
        <dbReference type="EMBL" id="PWN53837.1"/>
    </source>
</evidence>
<reference evidence="1 2" key="1">
    <citation type="journal article" date="2018" name="Mol. Biol. Evol.">
        <title>Broad Genomic Sampling Reveals a Smut Pathogenic Ancestry of the Fungal Clade Ustilaginomycotina.</title>
        <authorList>
            <person name="Kijpornyongpan T."/>
            <person name="Mondo S.J."/>
            <person name="Barry K."/>
            <person name="Sandor L."/>
            <person name="Lee J."/>
            <person name="Lipzen A."/>
            <person name="Pangilinan J."/>
            <person name="LaButti K."/>
            <person name="Hainaut M."/>
            <person name="Henrissat B."/>
            <person name="Grigoriev I.V."/>
            <person name="Spatafora J.W."/>
            <person name="Aime M.C."/>
        </authorList>
    </citation>
    <scope>NUCLEOTIDE SEQUENCE [LARGE SCALE GENOMIC DNA]</scope>
    <source>
        <strain evidence="1 2">SA 807</strain>
    </source>
</reference>
<organism evidence="1 2">
    <name type="scientific">Violaceomyces palustris</name>
    <dbReference type="NCBI Taxonomy" id="1673888"/>
    <lineage>
        <taxon>Eukaryota</taxon>
        <taxon>Fungi</taxon>
        <taxon>Dikarya</taxon>
        <taxon>Basidiomycota</taxon>
        <taxon>Ustilaginomycotina</taxon>
        <taxon>Ustilaginomycetes</taxon>
        <taxon>Violaceomycetales</taxon>
        <taxon>Violaceomycetaceae</taxon>
        <taxon>Violaceomyces</taxon>
    </lineage>
</organism>
<dbReference type="Proteomes" id="UP000245626">
    <property type="component" value="Unassembled WGS sequence"/>
</dbReference>
<dbReference type="EMBL" id="KZ819707">
    <property type="protein sequence ID" value="PWN53837.1"/>
    <property type="molecule type" value="Genomic_DNA"/>
</dbReference>
<proteinExistence type="predicted"/>
<gene>
    <name evidence="1" type="ORF">IE53DRAFT_383635</name>
</gene>
<evidence type="ECO:0000313" key="2">
    <source>
        <dbReference type="Proteomes" id="UP000245626"/>
    </source>
</evidence>
<name>A0ACD0P703_9BASI</name>
<keyword evidence="2" id="KW-1185">Reference proteome</keyword>
<accession>A0ACD0P703</accession>
<sequence>MKIGHCVLLLHPTSSSPQRKREREVGARRREMGRLSYGVSHASRGHSSHAIKGKSKDPDLGFIALPLPFWTGASCAL</sequence>
<protein>
    <submittedName>
        <fullName evidence="1">Uncharacterized protein</fullName>
    </submittedName>
</protein>